<feature type="region of interest" description="Disordered" evidence="5">
    <location>
        <begin position="65"/>
        <end position="108"/>
    </location>
</feature>
<accession>A0A1G7QZG6</accession>
<name>A0A1G7QZG6_9BACT</name>
<organism evidence="8 9">
    <name type="scientific">Terriglobus roseus</name>
    <dbReference type="NCBI Taxonomy" id="392734"/>
    <lineage>
        <taxon>Bacteria</taxon>
        <taxon>Pseudomonadati</taxon>
        <taxon>Acidobacteriota</taxon>
        <taxon>Terriglobia</taxon>
        <taxon>Terriglobales</taxon>
        <taxon>Acidobacteriaceae</taxon>
        <taxon>Terriglobus</taxon>
    </lineage>
</organism>
<keyword evidence="3 6" id="KW-1133">Transmembrane helix</keyword>
<dbReference type="GO" id="GO:0016020">
    <property type="term" value="C:membrane"/>
    <property type="evidence" value="ECO:0007669"/>
    <property type="project" value="UniProtKB-SubCell"/>
</dbReference>
<evidence type="ECO:0000256" key="5">
    <source>
        <dbReference type="SAM" id="MobiDB-lite"/>
    </source>
</evidence>
<proteinExistence type="predicted"/>
<evidence type="ECO:0000313" key="8">
    <source>
        <dbReference type="EMBL" id="SDG03875.1"/>
    </source>
</evidence>
<dbReference type="Pfam" id="PF03544">
    <property type="entry name" value="TonB_C"/>
    <property type="match status" value="1"/>
</dbReference>
<dbReference type="Gene3D" id="3.30.1150.10">
    <property type="match status" value="1"/>
</dbReference>
<evidence type="ECO:0000256" key="2">
    <source>
        <dbReference type="ARBA" id="ARBA00022692"/>
    </source>
</evidence>
<dbReference type="Proteomes" id="UP000182427">
    <property type="component" value="Chromosome I"/>
</dbReference>
<feature type="transmembrane region" description="Helical" evidence="6">
    <location>
        <begin position="21"/>
        <end position="39"/>
    </location>
</feature>
<dbReference type="OrthoDB" id="9792439at2"/>
<dbReference type="EMBL" id="LT629690">
    <property type="protein sequence ID" value="SDG03875.1"/>
    <property type="molecule type" value="Genomic_DNA"/>
</dbReference>
<dbReference type="SUPFAM" id="SSF74653">
    <property type="entry name" value="TolA/TonB C-terminal domain"/>
    <property type="match status" value="1"/>
</dbReference>
<keyword evidence="9" id="KW-1185">Reference proteome</keyword>
<dbReference type="GO" id="GO:0055085">
    <property type="term" value="P:transmembrane transport"/>
    <property type="evidence" value="ECO:0007669"/>
    <property type="project" value="InterPro"/>
</dbReference>
<dbReference type="InterPro" id="IPR006260">
    <property type="entry name" value="TonB/TolA_C"/>
</dbReference>
<evidence type="ECO:0000313" key="9">
    <source>
        <dbReference type="Proteomes" id="UP000182427"/>
    </source>
</evidence>
<protein>
    <submittedName>
        <fullName evidence="8">Protein TonB</fullName>
    </submittedName>
</protein>
<reference evidence="9" key="1">
    <citation type="submission" date="2016-10" db="EMBL/GenBank/DDBJ databases">
        <authorList>
            <person name="Varghese N."/>
            <person name="Submissions S."/>
        </authorList>
    </citation>
    <scope>NUCLEOTIDE SEQUENCE [LARGE SCALE GENOMIC DNA]</scope>
    <source>
        <strain evidence="9">GAS232</strain>
    </source>
</reference>
<dbReference type="RefSeq" id="WP_083346750.1">
    <property type="nucleotide sequence ID" value="NZ_LT629690.1"/>
</dbReference>
<keyword evidence="4 6" id="KW-0472">Membrane</keyword>
<evidence type="ECO:0000256" key="4">
    <source>
        <dbReference type="ARBA" id="ARBA00023136"/>
    </source>
</evidence>
<dbReference type="NCBIfam" id="TIGR01352">
    <property type="entry name" value="tonB_Cterm"/>
    <property type="match status" value="1"/>
</dbReference>
<evidence type="ECO:0000256" key="1">
    <source>
        <dbReference type="ARBA" id="ARBA00004167"/>
    </source>
</evidence>
<dbReference type="AlphaFoldDB" id="A0A1G7QZG6"/>
<evidence type="ECO:0000256" key="3">
    <source>
        <dbReference type="ARBA" id="ARBA00022989"/>
    </source>
</evidence>
<evidence type="ECO:0000256" key="6">
    <source>
        <dbReference type="SAM" id="Phobius"/>
    </source>
</evidence>
<evidence type="ECO:0000259" key="7">
    <source>
        <dbReference type="Pfam" id="PF03544"/>
    </source>
</evidence>
<gene>
    <name evidence="8" type="ORF">SAMN05444167_4062</name>
</gene>
<comment type="subcellular location">
    <subcellularLocation>
        <location evidence="1">Membrane</location>
        <topology evidence="1">Single-pass membrane protein</topology>
    </subcellularLocation>
</comment>
<sequence length="191" mass="20645">MQTLFVQEMPRDGRRTSIQRVASVVLHLVLLAAFTFQFHKVVKAVARPHKVAAVIIPYAPGHQAVVQKPKPKIQPPKDPPKLPLKQPDPPPVSSGGDPTGEDDVSVATADFYPDPKPDLAMLPHGTNGDVVVDIVIDESGKVVETTLDQGLGHGFDEAVMAVIQTWTFTPATKAGKPVASKQQLLFHFVRA</sequence>
<feature type="domain" description="TonB C-terminal" evidence="7">
    <location>
        <begin position="125"/>
        <end position="188"/>
    </location>
</feature>
<keyword evidence="2 6" id="KW-0812">Transmembrane</keyword>
<dbReference type="InterPro" id="IPR037682">
    <property type="entry name" value="TonB_C"/>
</dbReference>